<keyword evidence="6" id="KW-1185">Reference proteome</keyword>
<dbReference type="AlphaFoldDB" id="W7T8M1"/>
<evidence type="ECO:0000313" key="5">
    <source>
        <dbReference type="EMBL" id="EWM23395.1"/>
    </source>
</evidence>
<name>W7T8M1_9STRA</name>
<feature type="region of interest" description="Disordered" evidence="2">
    <location>
        <begin position="295"/>
        <end position="357"/>
    </location>
</feature>
<dbReference type="GO" id="GO:0051536">
    <property type="term" value="F:iron-sulfur cluster binding"/>
    <property type="evidence" value="ECO:0007669"/>
    <property type="project" value="InterPro"/>
</dbReference>
<dbReference type="SUPFAM" id="SSF117916">
    <property type="entry name" value="Fe-S cluster assembly (FSCA) domain-like"/>
    <property type="match status" value="1"/>
</dbReference>
<dbReference type="InterPro" id="IPR001075">
    <property type="entry name" value="NIF_FeS_clus_asmbl_NifU_C"/>
</dbReference>
<protein>
    <submittedName>
        <fullName evidence="5">Iron-sulfur cluster assembly protein</fullName>
    </submittedName>
</protein>
<dbReference type="Gene3D" id="3.30.300.130">
    <property type="entry name" value="Fe-S cluster assembly (FSCA)"/>
    <property type="match status" value="1"/>
</dbReference>
<dbReference type="EMBL" id="AZIL01001685">
    <property type="protein sequence ID" value="EWM23395.1"/>
    <property type="molecule type" value="Genomic_DNA"/>
</dbReference>
<dbReference type="GO" id="GO:0005739">
    <property type="term" value="C:mitochondrion"/>
    <property type="evidence" value="ECO:0007669"/>
    <property type="project" value="TreeGrafter"/>
</dbReference>
<feature type="chain" id="PRO_5004900370" evidence="3">
    <location>
        <begin position="29"/>
        <end position="518"/>
    </location>
</feature>
<dbReference type="GO" id="GO:0005506">
    <property type="term" value="F:iron ion binding"/>
    <property type="evidence" value="ECO:0007669"/>
    <property type="project" value="InterPro"/>
</dbReference>
<keyword evidence="3" id="KW-0732">Signal</keyword>
<comment type="similarity">
    <text evidence="1">Belongs to the NifU family.</text>
</comment>
<evidence type="ECO:0000259" key="4">
    <source>
        <dbReference type="Pfam" id="PF01106"/>
    </source>
</evidence>
<feature type="signal peptide" evidence="3">
    <location>
        <begin position="1"/>
        <end position="28"/>
    </location>
</feature>
<accession>W7T8M1</accession>
<dbReference type="PANTHER" id="PTHR11178:SF15">
    <property type="entry name" value="NIFU-LIKE PROTEIN 1, CHLOROPLASTIC"/>
    <property type="match status" value="1"/>
</dbReference>
<dbReference type="PANTHER" id="PTHR11178">
    <property type="entry name" value="IRON-SULFUR CLUSTER SCAFFOLD PROTEIN NFU-RELATED"/>
    <property type="match status" value="1"/>
</dbReference>
<feature type="region of interest" description="Disordered" evidence="2">
    <location>
        <begin position="241"/>
        <end position="263"/>
    </location>
</feature>
<evidence type="ECO:0000256" key="2">
    <source>
        <dbReference type="SAM" id="MobiDB-lite"/>
    </source>
</evidence>
<dbReference type="FunFam" id="3.30.300.130:FF:000003">
    <property type="entry name" value="NifU-like protein 3, chloroplastic"/>
    <property type="match status" value="1"/>
</dbReference>
<dbReference type="Pfam" id="PF01106">
    <property type="entry name" value="NifU"/>
    <property type="match status" value="1"/>
</dbReference>
<organism evidence="5 6">
    <name type="scientific">Nannochloropsis gaditana</name>
    <dbReference type="NCBI Taxonomy" id="72520"/>
    <lineage>
        <taxon>Eukaryota</taxon>
        <taxon>Sar</taxon>
        <taxon>Stramenopiles</taxon>
        <taxon>Ochrophyta</taxon>
        <taxon>Eustigmatophyceae</taxon>
        <taxon>Eustigmatales</taxon>
        <taxon>Monodopsidaceae</taxon>
        <taxon>Nannochloropsis</taxon>
    </lineage>
</organism>
<sequence length="518" mass="54597">MRRGPLRRMMTPTSTFLSLLLGSTLVSEQQLLTRAFLVPAALQNPSTLVLYHSPPSSSAAETVTRPAPLQVGAAESPGNVASGVAADDNVPEGHKGLHEFLYGDDDAHGTRAPPAGSTSTSFTRAQGPFPAASFLKDLQDTRLAAVYGVYDASGTLRYVGVTRNVVMALEGHLQAHGPEVVASVALESFRYPKREEMAAVQASWLEEVAATGQNPEGNRSVGEGGSGGWAKSIREVVESGAGLGGAHADTKTKLRTAMADPTLRDELEDLDEEEEYGEEAEAARSARRAQLKAAVEESDWSGMIEGQTRSTIPEGTRDAAAKEGGGEITSPFREGGAGSPSSPPPASPPSSSLPAEDTLELTPENVDRVLEEVRPYLIADGGNIEVVRIDLADRDIFLRLQGACGSCPSSTTTMKMGVERVLREKFTQLGSVEAVSDAPLSVDETGTPLTERAALERKLEEKLSEILPAIRGLGASASIGGVSEEGVVKLVYQGPEKVKMGVVYALKGMQGVTNVHVV</sequence>
<dbReference type="GO" id="GO:0016226">
    <property type="term" value="P:iron-sulfur cluster assembly"/>
    <property type="evidence" value="ECO:0007669"/>
    <property type="project" value="InterPro"/>
</dbReference>
<proteinExistence type="inferred from homology"/>
<dbReference type="OrthoDB" id="565552at2759"/>
<evidence type="ECO:0000256" key="1">
    <source>
        <dbReference type="ARBA" id="ARBA00006420"/>
    </source>
</evidence>
<evidence type="ECO:0000313" key="6">
    <source>
        <dbReference type="Proteomes" id="UP000019335"/>
    </source>
</evidence>
<feature type="compositionally biased region" description="Basic and acidic residues" evidence="2">
    <location>
        <begin position="315"/>
        <end position="325"/>
    </location>
</feature>
<dbReference type="GO" id="GO:0005198">
    <property type="term" value="F:structural molecule activity"/>
    <property type="evidence" value="ECO:0007669"/>
    <property type="project" value="UniProtKB-ARBA"/>
</dbReference>
<evidence type="ECO:0000256" key="3">
    <source>
        <dbReference type="SAM" id="SignalP"/>
    </source>
</evidence>
<dbReference type="Proteomes" id="UP000019335">
    <property type="component" value="Chromosome 17"/>
</dbReference>
<reference evidence="5 6" key="1">
    <citation type="journal article" date="2014" name="Mol. Plant">
        <title>Chromosome Scale Genome Assembly and Transcriptome Profiling of Nannochloropsis gaditana in Nitrogen Depletion.</title>
        <authorList>
            <person name="Corteggiani Carpinelli E."/>
            <person name="Telatin A."/>
            <person name="Vitulo N."/>
            <person name="Forcato C."/>
            <person name="D'Angelo M."/>
            <person name="Schiavon R."/>
            <person name="Vezzi A."/>
            <person name="Giacometti G.M."/>
            <person name="Morosinotto T."/>
            <person name="Valle G."/>
        </authorList>
    </citation>
    <scope>NUCLEOTIDE SEQUENCE [LARGE SCALE GENOMIC DNA]</scope>
    <source>
        <strain evidence="5 6">B-31</strain>
    </source>
</reference>
<feature type="domain" description="NIF system FeS cluster assembly NifU C-terminal" evidence="4">
    <location>
        <begin position="366"/>
        <end position="432"/>
    </location>
</feature>
<gene>
    <name evidence="5" type="ORF">Naga_100189g9</name>
</gene>
<dbReference type="GO" id="GO:0009536">
    <property type="term" value="C:plastid"/>
    <property type="evidence" value="ECO:0007669"/>
    <property type="project" value="UniProtKB-ARBA"/>
</dbReference>
<dbReference type="InterPro" id="IPR034904">
    <property type="entry name" value="FSCA_dom_sf"/>
</dbReference>
<comment type="caution">
    <text evidence="5">The sequence shown here is derived from an EMBL/GenBank/DDBJ whole genome shotgun (WGS) entry which is preliminary data.</text>
</comment>